<keyword evidence="2" id="KW-1185">Reference proteome</keyword>
<accession>A0A2W7PKE4</accession>
<proteinExistence type="predicted"/>
<evidence type="ECO:0000313" key="1">
    <source>
        <dbReference type="EMBL" id="PZX34230.1"/>
    </source>
</evidence>
<dbReference type="EMBL" id="QKZN01000001">
    <property type="protein sequence ID" value="PZX34230.1"/>
    <property type="molecule type" value="Genomic_DNA"/>
</dbReference>
<gene>
    <name evidence="1" type="ORF">C7416_101514</name>
</gene>
<dbReference type="InterPro" id="IPR027417">
    <property type="entry name" value="P-loop_NTPase"/>
</dbReference>
<dbReference type="InterPro" id="IPR059206">
    <property type="entry name" value="Sll1717-like"/>
</dbReference>
<dbReference type="Proteomes" id="UP000249638">
    <property type="component" value="Unassembled WGS sequence"/>
</dbReference>
<dbReference type="SUPFAM" id="SSF52540">
    <property type="entry name" value="P-loop containing nucleoside triphosphate hydrolases"/>
    <property type="match status" value="1"/>
</dbReference>
<evidence type="ECO:0000313" key="2">
    <source>
        <dbReference type="Proteomes" id="UP000249638"/>
    </source>
</evidence>
<dbReference type="AlphaFoldDB" id="A0A2W7PKE4"/>
<reference evidence="1" key="1">
    <citation type="submission" date="2018-06" db="EMBL/GenBank/DDBJ databases">
        <title>Genomic Encyclopedia of Type Strains, Phase IV (KMG-V): Genome sequencing to study the core and pangenomes of soil and plant-associated prokaryotes.</title>
        <authorList>
            <person name="Whitman W."/>
        </authorList>
    </citation>
    <scope>NUCLEOTIDE SEQUENCE [LARGE SCALE GENOMIC DNA]</scope>
    <source>
        <strain evidence="1">MLR2-44</strain>
    </source>
</reference>
<dbReference type="NCBIfam" id="NF047389">
    <property type="entry name" value="ATPase_Sll1717"/>
    <property type="match status" value="1"/>
</dbReference>
<organism evidence="1 2">
    <name type="scientific">Cupriavidus phytorum</name>
    <dbReference type="NCBI Taxonomy" id="3024399"/>
    <lineage>
        <taxon>Bacteria</taxon>
        <taxon>Pseudomonadati</taxon>
        <taxon>Pseudomonadota</taxon>
        <taxon>Betaproteobacteria</taxon>
        <taxon>Burkholderiales</taxon>
        <taxon>Burkholderiaceae</taxon>
        <taxon>Cupriavidus</taxon>
    </lineage>
</organism>
<name>A0A2W7PKE4_9BURK</name>
<dbReference type="Gene3D" id="3.40.50.450">
    <property type="match status" value="1"/>
</dbReference>
<sequence length="780" mass="88893">MTKELAFVAYPSFDKDLTRIIREAIASANAKPIDVHYEPWEFNDIPGNQLVSPILERIQESRFIVADITYLNLNVVYEIGFAIGCSKRCFLVRKKDTEGDRALSKDAGIFDTLGYFEYTDASDLERRLTSRIDATPLLVHGTLDSKAPVYVVESPISGDAATMLTSRIKKARYRYRSFSPDEDTRLSANDAIRQVVASAGVATPLEGGSSLIAKVHNVRAMFVAGLVRGLQKPLLMLAPAGYDAPLDVRDDVKTYRFPDDISEMVSELALEITEYQQMVNPSPVTGATILQNLRVGDPTAENEMATLANYYLRTDQYTRTTNGDVNLVVGRKGAGKTALFLQIRDRTRSDKRNIVVDLKPEGFQLIKLKEELLTYLSEGSLQHLVTAFWEYLILLEVAYKLLEKDRITHKNNHEIYELYRELEATYKTDEFSDEGDFSERLLALSQNITAKFKQLHSAEPSQRLTNDQVTSLLYYHDIRSLRTKISDYLEKKQSVWILFDNLDKGWSTGGVDEIDTAVLRCLIDAGRKIESQMQKSGHRFRCIVFVRNDVYEHLMQRSADYGKEMRAILDWTEPDLLREMLRLRLANALELSPDKTGFDQAWRSLCVSHFNGEETSAYMIDRSLMRPRNLLKIFNHCRGFANNFGHAKIEDSDIEKGLRAYSQDLLMELDRELADVLPQAQDLVYRFIDAPATMSKRELVALLQDAGTDHEVGTKRLEFLLYYGIIGLQTPERTYYIFDVNYDQKVLRIRVERAGEEAVFAINPAFWPALDIRSPSKNGN</sequence>
<protein>
    <submittedName>
        <fullName evidence="1">Uncharacterized protein</fullName>
    </submittedName>
</protein>
<comment type="caution">
    <text evidence="1">The sequence shown here is derived from an EMBL/GenBank/DDBJ whole genome shotgun (WGS) entry which is preliminary data.</text>
</comment>